<dbReference type="InterPro" id="IPR036388">
    <property type="entry name" value="WH-like_DNA-bd_sf"/>
</dbReference>
<protein>
    <submittedName>
        <fullName evidence="4">Cysteine methyltransferase</fullName>
    </submittedName>
</protein>
<dbReference type="PANTHER" id="PTHR42942:SF1">
    <property type="entry name" value="ALKYLTRANSFERASE-LIKE PROTEIN 1"/>
    <property type="match status" value="1"/>
</dbReference>
<proteinExistence type="predicted"/>
<dbReference type="Pfam" id="PF01035">
    <property type="entry name" value="DNA_binding_1"/>
    <property type="match status" value="1"/>
</dbReference>
<dbReference type="InterPro" id="IPR052520">
    <property type="entry name" value="ATL_DNA_repair"/>
</dbReference>
<dbReference type="SUPFAM" id="SSF46767">
    <property type="entry name" value="Methylated DNA-protein cysteine methyltransferase, C-terminal domain"/>
    <property type="match status" value="1"/>
</dbReference>
<dbReference type="Proteomes" id="UP000295411">
    <property type="component" value="Unassembled WGS sequence"/>
</dbReference>
<comment type="caution">
    <text evidence="4">The sequence shown here is derived from an EMBL/GenBank/DDBJ whole genome shotgun (WGS) entry which is preliminary data.</text>
</comment>
<gene>
    <name evidence="4" type="ORF">E2F48_16645</name>
</gene>
<keyword evidence="4" id="KW-0489">Methyltransferase</keyword>
<name>A0A4R5TRM2_9MICC</name>
<evidence type="ECO:0000259" key="3">
    <source>
        <dbReference type="Pfam" id="PF01035"/>
    </source>
</evidence>
<keyword evidence="4" id="KW-0808">Transferase</keyword>
<sequence length="135" mass="14310">MRSAADYQESVLDVARLIPPAFVLTYGDIAELLECGGPRQVGAAMSRSGSAAPWWRVIRAGGLPPRGLAGEAHPHYAAEGTPLRASGSGRGQDGDYAVDLRSARWAPSAEELGELTRIRERLRGPSETDTAPTLA</sequence>
<keyword evidence="5" id="KW-1185">Reference proteome</keyword>
<dbReference type="GO" id="GO:0032259">
    <property type="term" value="P:methylation"/>
    <property type="evidence" value="ECO:0007669"/>
    <property type="project" value="UniProtKB-KW"/>
</dbReference>
<dbReference type="GO" id="GO:0008168">
    <property type="term" value="F:methyltransferase activity"/>
    <property type="evidence" value="ECO:0007669"/>
    <property type="project" value="UniProtKB-KW"/>
</dbReference>
<dbReference type="CDD" id="cd06445">
    <property type="entry name" value="ATase"/>
    <property type="match status" value="1"/>
</dbReference>
<dbReference type="OrthoDB" id="9132167at2"/>
<dbReference type="InterPro" id="IPR036217">
    <property type="entry name" value="MethylDNA_cys_MeTrfase_DNAb"/>
</dbReference>
<dbReference type="AlphaFoldDB" id="A0A4R5TRM2"/>
<dbReference type="InterPro" id="IPR014048">
    <property type="entry name" value="MethylDNA_cys_MeTrfase_DNA-bd"/>
</dbReference>
<dbReference type="GO" id="GO:0006281">
    <property type="term" value="P:DNA repair"/>
    <property type="evidence" value="ECO:0007669"/>
    <property type="project" value="InterPro"/>
</dbReference>
<dbReference type="PANTHER" id="PTHR42942">
    <property type="entry name" value="6-O-METHYLGUANINE DNA METHYLTRANSFERASE"/>
    <property type="match status" value="1"/>
</dbReference>
<feature type="region of interest" description="Disordered" evidence="2">
    <location>
        <begin position="116"/>
        <end position="135"/>
    </location>
</feature>
<dbReference type="EMBL" id="SMTK01000006">
    <property type="protein sequence ID" value="TDK23703.1"/>
    <property type="molecule type" value="Genomic_DNA"/>
</dbReference>
<evidence type="ECO:0000256" key="1">
    <source>
        <dbReference type="ARBA" id="ARBA00022763"/>
    </source>
</evidence>
<organism evidence="4 5">
    <name type="scientific">Arthrobacter crusticola</name>
    <dbReference type="NCBI Taxonomy" id="2547960"/>
    <lineage>
        <taxon>Bacteria</taxon>
        <taxon>Bacillati</taxon>
        <taxon>Actinomycetota</taxon>
        <taxon>Actinomycetes</taxon>
        <taxon>Micrococcales</taxon>
        <taxon>Micrococcaceae</taxon>
        <taxon>Arthrobacter</taxon>
    </lineage>
</organism>
<reference evidence="4 5" key="1">
    <citation type="submission" date="2019-03" db="EMBL/GenBank/DDBJ databases">
        <title>Arthrobacter sp. nov., an bacterium isolated from biocrust in Mu Us Desert.</title>
        <authorList>
            <person name="Lixiong L."/>
        </authorList>
    </citation>
    <scope>NUCLEOTIDE SEQUENCE [LARGE SCALE GENOMIC DNA]</scope>
    <source>
        <strain evidence="4 5">SLN-3</strain>
    </source>
</reference>
<accession>A0A4R5TRM2</accession>
<evidence type="ECO:0000256" key="2">
    <source>
        <dbReference type="SAM" id="MobiDB-lite"/>
    </source>
</evidence>
<evidence type="ECO:0000313" key="5">
    <source>
        <dbReference type="Proteomes" id="UP000295411"/>
    </source>
</evidence>
<feature type="compositionally biased region" description="Basic and acidic residues" evidence="2">
    <location>
        <begin position="116"/>
        <end position="126"/>
    </location>
</feature>
<keyword evidence="1" id="KW-0227">DNA damage</keyword>
<dbReference type="Gene3D" id="1.10.10.10">
    <property type="entry name" value="Winged helix-like DNA-binding domain superfamily/Winged helix DNA-binding domain"/>
    <property type="match status" value="1"/>
</dbReference>
<evidence type="ECO:0000313" key="4">
    <source>
        <dbReference type="EMBL" id="TDK23703.1"/>
    </source>
</evidence>
<feature type="domain" description="Methylated-DNA-[protein]-cysteine S-methyltransferase DNA binding" evidence="3">
    <location>
        <begin position="7"/>
        <end position="62"/>
    </location>
</feature>